<proteinExistence type="predicted"/>
<dbReference type="AlphaFoldDB" id="A0A2I0XHV2"/>
<dbReference type="EMBL" id="KZ501874">
    <property type="protein sequence ID" value="PKU87488.1"/>
    <property type="molecule type" value="Genomic_DNA"/>
</dbReference>
<evidence type="ECO:0000313" key="2">
    <source>
        <dbReference type="Proteomes" id="UP000233837"/>
    </source>
</evidence>
<protein>
    <submittedName>
        <fullName evidence="1">Uncharacterized protein</fullName>
    </submittedName>
</protein>
<dbReference type="Proteomes" id="UP000233837">
    <property type="component" value="Unassembled WGS sequence"/>
</dbReference>
<reference evidence="1 2" key="1">
    <citation type="journal article" date="2016" name="Sci. Rep.">
        <title>The Dendrobium catenatum Lindl. genome sequence provides insights into polysaccharide synthase, floral development and adaptive evolution.</title>
        <authorList>
            <person name="Zhang G.Q."/>
            <person name="Xu Q."/>
            <person name="Bian C."/>
            <person name="Tsai W.C."/>
            <person name="Yeh C.M."/>
            <person name="Liu K.W."/>
            <person name="Yoshida K."/>
            <person name="Zhang L.S."/>
            <person name="Chang S.B."/>
            <person name="Chen F."/>
            <person name="Shi Y."/>
            <person name="Su Y.Y."/>
            <person name="Zhang Y.Q."/>
            <person name="Chen L.J."/>
            <person name="Yin Y."/>
            <person name="Lin M."/>
            <person name="Huang H."/>
            <person name="Deng H."/>
            <person name="Wang Z.W."/>
            <person name="Zhu S.L."/>
            <person name="Zhao X."/>
            <person name="Deng C."/>
            <person name="Niu S.C."/>
            <person name="Huang J."/>
            <person name="Wang M."/>
            <person name="Liu G.H."/>
            <person name="Yang H.J."/>
            <person name="Xiao X.J."/>
            <person name="Hsiao Y.Y."/>
            <person name="Wu W.L."/>
            <person name="Chen Y.Y."/>
            <person name="Mitsuda N."/>
            <person name="Ohme-Takagi M."/>
            <person name="Luo Y.B."/>
            <person name="Van de Peer Y."/>
            <person name="Liu Z.J."/>
        </authorList>
    </citation>
    <scope>NUCLEOTIDE SEQUENCE [LARGE SCALE GENOMIC DNA]</scope>
    <source>
        <tissue evidence="1">The whole plant</tissue>
    </source>
</reference>
<sequence length="68" mass="7966">MMPKLLRRSPDTCKRLKTEEKMQCKRQWNSKLSMIFFLMIHLPGNQTTSTFLALLLSALHVESTEKVK</sequence>
<evidence type="ECO:0000313" key="1">
    <source>
        <dbReference type="EMBL" id="PKU87488.1"/>
    </source>
</evidence>
<keyword evidence="2" id="KW-1185">Reference proteome</keyword>
<organism evidence="1 2">
    <name type="scientific">Dendrobium catenatum</name>
    <dbReference type="NCBI Taxonomy" id="906689"/>
    <lineage>
        <taxon>Eukaryota</taxon>
        <taxon>Viridiplantae</taxon>
        <taxon>Streptophyta</taxon>
        <taxon>Embryophyta</taxon>
        <taxon>Tracheophyta</taxon>
        <taxon>Spermatophyta</taxon>
        <taxon>Magnoliopsida</taxon>
        <taxon>Liliopsida</taxon>
        <taxon>Asparagales</taxon>
        <taxon>Orchidaceae</taxon>
        <taxon>Epidendroideae</taxon>
        <taxon>Malaxideae</taxon>
        <taxon>Dendrobiinae</taxon>
        <taxon>Dendrobium</taxon>
    </lineage>
</organism>
<reference evidence="1 2" key="2">
    <citation type="journal article" date="2017" name="Nature">
        <title>The Apostasia genome and the evolution of orchids.</title>
        <authorList>
            <person name="Zhang G.Q."/>
            <person name="Liu K.W."/>
            <person name="Li Z."/>
            <person name="Lohaus R."/>
            <person name="Hsiao Y.Y."/>
            <person name="Niu S.C."/>
            <person name="Wang J.Y."/>
            <person name="Lin Y.C."/>
            <person name="Xu Q."/>
            <person name="Chen L.J."/>
            <person name="Yoshida K."/>
            <person name="Fujiwara S."/>
            <person name="Wang Z.W."/>
            <person name="Zhang Y.Q."/>
            <person name="Mitsuda N."/>
            <person name="Wang M."/>
            <person name="Liu G.H."/>
            <person name="Pecoraro L."/>
            <person name="Huang H.X."/>
            <person name="Xiao X.J."/>
            <person name="Lin M."/>
            <person name="Wu X.Y."/>
            <person name="Wu W.L."/>
            <person name="Chen Y.Y."/>
            <person name="Chang S.B."/>
            <person name="Sakamoto S."/>
            <person name="Ohme-Takagi M."/>
            <person name="Yagi M."/>
            <person name="Zeng S.J."/>
            <person name="Shen C.Y."/>
            <person name="Yeh C.M."/>
            <person name="Luo Y.B."/>
            <person name="Tsai W.C."/>
            <person name="Van de Peer Y."/>
            <person name="Liu Z.J."/>
        </authorList>
    </citation>
    <scope>NUCLEOTIDE SEQUENCE [LARGE SCALE GENOMIC DNA]</scope>
    <source>
        <tissue evidence="1">The whole plant</tissue>
    </source>
</reference>
<accession>A0A2I0XHV2</accession>
<gene>
    <name evidence="1" type="ORF">MA16_Dca016674</name>
</gene>
<name>A0A2I0XHV2_9ASPA</name>